<organism evidence="2 3">
    <name type="scientific">Zasmidium cellare</name>
    <name type="common">Wine cellar mold</name>
    <name type="synonym">Racodium cellare</name>
    <dbReference type="NCBI Taxonomy" id="395010"/>
    <lineage>
        <taxon>Eukaryota</taxon>
        <taxon>Fungi</taxon>
        <taxon>Dikarya</taxon>
        <taxon>Ascomycota</taxon>
        <taxon>Pezizomycotina</taxon>
        <taxon>Dothideomycetes</taxon>
        <taxon>Dothideomycetidae</taxon>
        <taxon>Mycosphaerellales</taxon>
        <taxon>Mycosphaerellaceae</taxon>
        <taxon>Zasmidium</taxon>
    </lineage>
</organism>
<evidence type="ECO:0000313" key="3">
    <source>
        <dbReference type="Proteomes" id="UP001305779"/>
    </source>
</evidence>
<dbReference type="PANTHER" id="PTHR38791">
    <property type="entry name" value="ZN(II)2CYS6 TRANSCRIPTION FACTOR (EUROFUNG)-RELATED-RELATED"/>
    <property type="match status" value="1"/>
</dbReference>
<dbReference type="Proteomes" id="UP001305779">
    <property type="component" value="Unassembled WGS sequence"/>
</dbReference>
<protein>
    <recommendedName>
        <fullName evidence="4">Zn(2)-C6 fungal-type domain-containing protein</fullName>
    </recommendedName>
</protein>
<feature type="region of interest" description="Disordered" evidence="1">
    <location>
        <begin position="43"/>
        <end position="64"/>
    </location>
</feature>
<proteinExistence type="predicted"/>
<dbReference type="EMBL" id="JAXOVC010000014">
    <property type="protein sequence ID" value="KAK4494076.1"/>
    <property type="molecule type" value="Genomic_DNA"/>
</dbReference>
<sequence length="481" mass="53719">MECDASRPTCVHCANAGRLCEGYDHDSSSDLLFKDQMLAVVKKAARRGPPSTKTKPRGPRYAPSAPIDVNTQALNLLELSTKGCQYLVSTEELRRVLITSQLRIFLQGADSSCGSSGQVLASSLRAIALGAAWKISHDKSRRKAALDQYVASMQSVEQALSESPLSTSDELLLGVKLLGLFECLCSEDPSVNAWARHAYGSVSLVRWRGRKNFETPMGRSMFHDVRFITIMTCIHYSEHVQPYREGESWTDPPSPSQTEDPAQTLMRIATQVAALKADARAHFADPEMAFDGEHRLDLMSRIDELDSRLLEWQRKLPDAWQSHRVTINEYHGRRADRKTWKGVVYVHKNAHISAHVTTFHVLRLHVSAMRLRVLDSLEMDEKSATSTYDCLYCLQQLADIICACVAPAIEDIVPRDKVPSGIKADNISRAVVSVVFQDSRMHSLRAIYNCLGLTNIDSIRKCGSYPRWGDWKPFPQSSASG</sequence>
<keyword evidence="3" id="KW-1185">Reference proteome</keyword>
<accession>A0ABR0DYJ3</accession>
<comment type="caution">
    <text evidence="2">The sequence shown here is derived from an EMBL/GenBank/DDBJ whole genome shotgun (WGS) entry which is preliminary data.</text>
</comment>
<gene>
    <name evidence="2" type="ORF">PRZ48_014374</name>
</gene>
<reference evidence="2 3" key="1">
    <citation type="journal article" date="2023" name="G3 (Bethesda)">
        <title>A chromosome-level genome assembly of Zasmidium syzygii isolated from banana leaves.</title>
        <authorList>
            <person name="van Westerhoven A.C."/>
            <person name="Mehrabi R."/>
            <person name="Talebi R."/>
            <person name="Steentjes M.B.F."/>
            <person name="Corcolon B."/>
            <person name="Chong P.A."/>
            <person name="Kema G.H.J."/>
            <person name="Seidl M.F."/>
        </authorList>
    </citation>
    <scope>NUCLEOTIDE SEQUENCE [LARGE SCALE GENOMIC DNA]</scope>
    <source>
        <strain evidence="2 3">P124</strain>
    </source>
</reference>
<evidence type="ECO:0000313" key="2">
    <source>
        <dbReference type="EMBL" id="KAK4494076.1"/>
    </source>
</evidence>
<name>A0ABR0DYJ3_ZASCE</name>
<evidence type="ECO:0000256" key="1">
    <source>
        <dbReference type="SAM" id="MobiDB-lite"/>
    </source>
</evidence>
<evidence type="ECO:0008006" key="4">
    <source>
        <dbReference type="Google" id="ProtNLM"/>
    </source>
</evidence>
<dbReference type="InterPro" id="IPR053175">
    <property type="entry name" value="DHMBA_Reg_Transcription_Factor"/>
</dbReference>